<proteinExistence type="predicted"/>
<sequence>MPLVEPVPHVKAFPALTFPAGAAPGSKVTLTFNKATPPTLFTPRSTPARVQSKYAKIDPSDTLVTPRKTWRHRVRGNHYHYQWHDERGYQPCCRSGLFV</sequence>
<gene>
    <name evidence="1" type="ORF">FIBSPDRAFT_851607</name>
</gene>
<dbReference type="EMBL" id="KV417499">
    <property type="protein sequence ID" value="KZP29248.1"/>
    <property type="molecule type" value="Genomic_DNA"/>
</dbReference>
<protein>
    <submittedName>
        <fullName evidence="1">Uncharacterized protein</fullName>
    </submittedName>
</protein>
<organism evidence="1 2">
    <name type="scientific">Athelia psychrophila</name>
    <dbReference type="NCBI Taxonomy" id="1759441"/>
    <lineage>
        <taxon>Eukaryota</taxon>
        <taxon>Fungi</taxon>
        <taxon>Dikarya</taxon>
        <taxon>Basidiomycota</taxon>
        <taxon>Agaricomycotina</taxon>
        <taxon>Agaricomycetes</taxon>
        <taxon>Agaricomycetidae</taxon>
        <taxon>Atheliales</taxon>
        <taxon>Atheliaceae</taxon>
        <taxon>Athelia</taxon>
    </lineage>
</organism>
<accession>A0A166SB95</accession>
<dbReference type="Proteomes" id="UP000076532">
    <property type="component" value="Unassembled WGS sequence"/>
</dbReference>
<evidence type="ECO:0000313" key="2">
    <source>
        <dbReference type="Proteomes" id="UP000076532"/>
    </source>
</evidence>
<name>A0A166SB95_9AGAM</name>
<keyword evidence="2" id="KW-1185">Reference proteome</keyword>
<reference evidence="1 2" key="1">
    <citation type="journal article" date="2016" name="Mol. Biol. Evol.">
        <title>Comparative Genomics of Early-Diverging Mushroom-Forming Fungi Provides Insights into the Origins of Lignocellulose Decay Capabilities.</title>
        <authorList>
            <person name="Nagy L.G."/>
            <person name="Riley R."/>
            <person name="Tritt A."/>
            <person name="Adam C."/>
            <person name="Daum C."/>
            <person name="Floudas D."/>
            <person name="Sun H."/>
            <person name="Yadav J.S."/>
            <person name="Pangilinan J."/>
            <person name="Larsson K.H."/>
            <person name="Matsuura K."/>
            <person name="Barry K."/>
            <person name="Labutti K."/>
            <person name="Kuo R."/>
            <person name="Ohm R.A."/>
            <person name="Bhattacharya S.S."/>
            <person name="Shirouzu T."/>
            <person name="Yoshinaga Y."/>
            <person name="Martin F.M."/>
            <person name="Grigoriev I.V."/>
            <person name="Hibbett D.S."/>
        </authorList>
    </citation>
    <scope>NUCLEOTIDE SEQUENCE [LARGE SCALE GENOMIC DNA]</scope>
    <source>
        <strain evidence="1 2">CBS 109695</strain>
    </source>
</reference>
<dbReference type="AlphaFoldDB" id="A0A166SB95"/>
<evidence type="ECO:0000313" key="1">
    <source>
        <dbReference type="EMBL" id="KZP29248.1"/>
    </source>
</evidence>